<dbReference type="SUPFAM" id="SSF47203">
    <property type="entry name" value="Acyl-CoA dehydrogenase C-terminal domain-like"/>
    <property type="match status" value="1"/>
</dbReference>
<dbReference type="Gene3D" id="1.10.540.10">
    <property type="entry name" value="Acyl-CoA dehydrogenase/oxidase, N-terminal domain"/>
    <property type="match status" value="1"/>
</dbReference>
<protein>
    <submittedName>
        <fullName evidence="4 5">Dehydrogenase</fullName>
    </submittedName>
</protein>
<accession>C3K7U0</accession>
<dbReference type="Pfam" id="PF02771">
    <property type="entry name" value="Acyl-CoA_dh_N"/>
    <property type="match status" value="1"/>
</dbReference>
<dbReference type="InterPro" id="IPR046373">
    <property type="entry name" value="Acyl-CoA_Oxase/DH_mid-dom_sf"/>
</dbReference>
<reference evidence="4" key="2">
    <citation type="submission" date="2023-10" db="EMBL/GenBank/DDBJ databases">
        <authorList>
            <person name="Fortmann-Grote C."/>
        </authorList>
    </citation>
    <scope>NUCLEOTIDE SEQUENCE</scope>
    <source>
        <strain evidence="4">SBW25</strain>
    </source>
</reference>
<evidence type="ECO:0000313" key="4">
    <source>
        <dbReference type="EMBL" id="CAI2796457.1"/>
    </source>
</evidence>
<dbReference type="PANTHER" id="PTHR43884:SF12">
    <property type="entry name" value="ISOVALERYL-COA DEHYDROGENASE, MITOCHONDRIAL-RELATED"/>
    <property type="match status" value="1"/>
</dbReference>
<feature type="domain" description="Acyl-CoA dehydrogenase C-terminal" evidence="3">
    <location>
        <begin position="232"/>
        <end position="376"/>
    </location>
</feature>
<sequence length="399" mass="43068">MMDLSMTDYLALAHQLAAQIQPGAADRDAGRILPYAQLDLIRESGLGAARVPTELGGGDVSQLQVAQIFITLAKADPSVAQALFPHFATVEHLRLIANPEQQREYLGAFAERQLSSGAIAERSGTFRGEIHTRLERRGDQLVLNGSKFYSTGCLFADLLKIQAVDEAGNAIYVMLPADTAGITLLDDWDGMGQRVTASGSTLLENVPVRPGQVIPLAQWYQRRNYVGASAQLIHCALDVGIGLAALDDAVAWARTGSRPVRESGVDQARHDPYILHTLGDLAARIHGAEALVEKAAGAVDLAARTQLQGLAQGEELEAILVKSSIAVAEAKIASTRAALFVCERLYEVGGAATTQSRYNFDRHWRNARTHTTHDALAYKYKAIGDYLLNAKAPPIAFTY</sequence>
<dbReference type="InterPro" id="IPR009100">
    <property type="entry name" value="AcylCoA_DH/oxidase_NM_dom_sf"/>
</dbReference>
<dbReference type="InterPro" id="IPR013107">
    <property type="entry name" value="Acyl-CoA_DH_C"/>
</dbReference>
<dbReference type="Proteomes" id="UP001152918">
    <property type="component" value="Chromosome"/>
</dbReference>
<gene>
    <name evidence="5" type="ordered locus">PFLU_2200</name>
</gene>
<dbReference type="GO" id="GO:0008470">
    <property type="term" value="F:3-methylbutanoyl-CoA dehydrogenase activity"/>
    <property type="evidence" value="ECO:0007669"/>
    <property type="project" value="TreeGrafter"/>
</dbReference>
<dbReference type="KEGG" id="pfs:PFLU_2200"/>
<feature type="domain" description="Acyl-CoA dehydrogenase/oxidase N-terminal" evidence="2">
    <location>
        <begin position="16"/>
        <end position="111"/>
    </location>
</feature>
<name>C3K7U0_PSEFS</name>
<evidence type="ECO:0000259" key="2">
    <source>
        <dbReference type="Pfam" id="PF02771"/>
    </source>
</evidence>
<dbReference type="Pfam" id="PF08028">
    <property type="entry name" value="Acyl-CoA_dh_2"/>
    <property type="match status" value="1"/>
</dbReference>
<dbReference type="HOGENOM" id="CLU_018204_10_0_6"/>
<dbReference type="InterPro" id="IPR013786">
    <property type="entry name" value="AcylCoA_DH/ox_N"/>
</dbReference>
<reference evidence="5" key="1">
    <citation type="journal article" date="2009" name="Genome Biol.">
        <title>Genomic and genetic analyses of diversity and plant interactions of Pseudomonas fluorescens.</title>
        <authorList>
            <person name="Silby M.W."/>
            <person name="Cerdeno-Tarraga A.M."/>
            <person name="Vernikos G.S."/>
            <person name="Giddens S.R."/>
            <person name="Jackson R.W."/>
            <person name="Preston G.M."/>
            <person name="Zhang X.X."/>
            <person name="Moon C.D."/>
            <person name="Gehrig S.M."/>
            <person name="Godfrey S.A."/>
            <person name="Knight C.G."/>
            <person name="Malone J.G."/>
            <person name="Robinson Z."/>
            <person name="Spiers A.J."/>
            <person name="Harris S."/>
            <person name="Challis G.L."/>
            <person name="Yaxley A.M."/>
            <person name="Harris D."/>
            <person name="Seeger K."/>
            <person name="Murphy L."/>
            <person name="Rutter S."/>
            <person name="Squares R."/>
            <person name="Quail M.A."/>
            <person name="Saunders E."/>
            <person name="Mavromatis K."/>
            <person name="Brettin T.S."/>
            <person name="Bentley S.D."/>
            <person name="Hothersall J."/>
            <person name="Stephens E."/>
            <person name="Thomas C.M."/>
            <person name="Parkhill J."/>
            <person name="Levy S.B."/>
            <person name="Rainey P.B."/>
            <person name="Thomson N.R."/>
        </authorList>
    </citation>
    <scope>NUCLEOTIDE SEQUENCE [LARGE SCALE GENOMIC DNA]</scope>
    <source>
        <strain evidence="5">SBW25</strain>
    </source>
</reference>
<evidence type="ECO:0000313" key="5">
    <source>
        <dbReference type="EMBL" id="CAY48437.1"/>
    </source>
</evidence>
<organism evidence="5">
    <name type="scientific">Pseudomonas fluorescens (strain SBW25)</name>
    <dbReference type="NCBI Taxonomy" id="216595"/>
    <lineage>
        <taxon>Bacteria</taxon>
        <taxon>Pseudomonadati</taxon>
        <taxon>Pseudomonadota</taxon>
        <taxon>Gammaproteobacteria</taxon>
        <taxon>Pseudomonadales</taxon>
        <taxon>Pseudomonadaceae</taxon>
        <taxon>Pseudomonas</taxon>
    </lineage>
</organism>
<dbReference type="SUPFAM" id="SSF56645">
    <property type="entry name" value="Acyl-CoA dehydrogenase NM domain-like"/>
    <property type="match status" value="1"/>
</dbReference>
<dbReference type="GO" id="GO:0050660">
    <property type="term" value="F:flavin adenine dinucleotide binding"/>
    <property type="evidence" value="ECO:0007669"/>
    <property type="project" value="InterPro"/>
</dbReference>
<dbReference type="EMBL" id="OV986001">
    <property type="protein sequence ID" value="CAI2796457.1"/>
    <property type="molecule type" value="Genomic_DNA"/>
</dbReference>
<dbReference type="EMBL" id="AM181176">
    <property type="protein sequence ID" value="CAY48437.1"/>
    <property type="molecule type" value="Genomic_DNA"/>
</dbReference>
<evidence type="ECO:0000259" key="3">
    <source>
        <dbReference type="Pfam" id="PF08028"/>
    </source>
</evidence>
<evidence type="ECO:0000256" key="1">
    <source>
        <dbReference type="ARBA" id="ARBA00023002"/>
    </source>
</evidence>
<dbReference type="PANTHER" id="PTHR43884">
    <property type="entry name" value="ACYL-COA DEHYDROGENASE"/>
    <property type="match status" value="1"/>
</dbReference>
<dbReference type="AlphaFoldDB" id="C3K7U0"/>
<proteinExistence type="predicted"/>
<dbReference type="InterPro" id="IPR037069">
    <property type="entry name" value="AcylCoA_DH/ox_N_sf"/>
</dbReference>
<dbReference type="Gene3D" id="1.20.140.10">
    <property type="entry name" value="Butyryl-CoA Dehydrogenase, subunit A, domain 3"/>
    <property type="match status" value="1"/>
</dbReference>
<keyword evidence="1" id="KW-0560">Oxidoreductase</keyword>
<dbReference type="PIRSF" id="PIRSF016578">
    <property type="entry name" value="HsaA"/>
    <property type="match status" value="1"/>
</dbReference>
<dbReference type="GO" id="GO:0006552">
    <property type="term" value="P:L-leucine catabolic process"/>
    <property type="evidence" value="ECO:0007669"/>
    <property type="project" value="TreeGrafter"/>
</dbReference>
<dbReference type="eggNOG" id="COG1960">
    <property type="taxonomic scope" value="Bacteria"/>
</dbReference>
<dbReference type="Gene3D" id="2.40.110.10">
    <property type="entry name" value="Butyryl-CoA Dehydrogenase, subunit A, domain 2"/>
    <property type="match status" value="1"/>
</dbReference>
<dbReference type="InterPro" id="IPR036250">
    <property type="entry name" value="AcylCo_DH-like_C"/>
</dbReference>